<dbReference type="AlphaFoldDB" id="C0GEL4"/>
<evidence type="ECO:0000256" key="1">
    <source>
        <dbReference type="ARBA" id="ARBA00022475"/>
    </source>
</evidence>
<feature type="transmembrane region" description="Helical" evidence="8">
    <location>
        <begin position="165"/>
        <end position="189"/>
    </location>
</feature>
<dbReference type="EMBL" id="ACJM01000004">
    <property type="protein sequence ID" value="EEG78046.1"/>
    <property type="molecule type" value="Genomic_DNA"/>
</dbReference>
<keyword evidence="5" id="KW-0378">Hydrolase</keyword>
<feature type="transmembrane region" description="Helical" evidence="8">
    <location>
        <begin position="39"/>
        <end position="65"/>
    </location>
</feature>
<proteinExistence type="predicted"/>
<gene>
    <name evidence="9" type="ORF">DealDRAFT_0923</name>
</gene>
<evidence type="ECO:0000313" key="9">
    <source>
        <dbReference type="EMBL" id="EEG78046.1"/>
    </source>
</evidence>
<dbReference type="Proteomes" id="UP000006443">
    <property type="component" value="Unassembled WGS sequence"/>
</dbReference>
<dbReference type="STRING" id="555088.DealDRAFT_0923"/>
<protein>
    <submittedName>
        <fullName evidence="9">Accessory gene regulator B</fullName>
    </submittedName>
</protein>
<dbReference type="GO" id="GO:0006508">
    <property type="term" value="P:proteolysis"/>
    <property type="evidence" value="ECO:0007669"/>
    <property type="project" value="UniProtKB-KW"/>
</dbReference>
<dbReference type="GO" id="GO:0016020">
    <property type="term" value="C:membrane"/>
    <property type="evidence" value="ECO:0007669"/>
    <property type="project" value="InterPro"/>
</dbReference>
<evidence type="ECO:0000256" key="8">
    <source>
        <dbReference type="SAM" id="Phobius"/>
    </source>
</evidence>
<feature type="transmembrane region" description="Helical" evidence="8">
    <location>
        <begin position="140"/>
        <end position="159"/>
    </location>
</feature>
<keyword evidence="2" id="KW-0673">Quorum sensing</keyword>
<dbReference type="InterPro" id="IPR006741">
    <property type="entry name" value="AgrB"/>
</dbReference>
<evidence type="ECO:0000256" key="5">
    <source>
        <dbReference type="ARBA" id="ARBA00022801"/>
    </source>
</evidence>
<keyword evidence="10" id="KW-1185">Reference proteome</keyword>
<evidence type="ECO:0000256" key="6">
    <source>
        <dbReference type="ARBA" id="ARBA00022989"/>
    </source>
</evidence>
<keyword evidence="6 8" id="KW-1133">Transmembrane helix</keyword>
<accession>C0GEL4</accession>
<dbReference type="OrthoDB" id="2854767at2"/>
<feature type="transmembrane region" description="Helical" evidence="8">
    <location>
        <begin position="104"/>
        <end position="124"/>
    </location>
</feature>
<reference evidence="9 10" key="1">
    <citation type="submission" date="2009-02" db="EMBL/GenBank/DDBJ databases">
        <title>Sequencing of the draft genome and assembly of Dethiobacter alkaliphilus AHT 1.</title>
        <authorList>
            <consortium name="US DOE Joint Genome Institute (JGI-PGF)"/>
            <person name="Lucas S."/>
            <person name="Copeland A."/>
            <person name="Lapidus A."/>
            <person name="Glavina del Rio T."/>
            <person name="Dalin E."/>
            <person name="Tice H."/>
            <person name="Bruce D."/>
            <person name="Goodwin L."/>
            <person name="Pitluck S."/>
            <person name="Larimer F."/>
            <person name="Land M.L."/>
            <person name="Hauser L."/>
            <person name="Muyzer G."/>
        </authorList>
    </citation>
    <scope>NUCLEOTIDE SEQUENCE [LARGE SCALE GENOMIC DNA]</scope>
    <source>
        <strain evidence="9 10">AHT 1</strain>
    </source>
</reference>
<keyword evidence="4 8" id="KW-0812">Transmembrane</keyword>
<sequence length="198" mass="22080">MKLIELFLIYLSNELNLNESQRDIIRYGVETIASTLQGILAVIITSLLLNLFYEAMVILFVIMIYRKLSGGAHCISSLGCVVVGTTSVIVLAFLSIRIPVSLQYQLLLTLFPPLIALVITYFYAPADVPEKPINNQRQRTALRTLSIICLCIWTATVALAKLPVWIIYAGSLGILWQAFLLTPAGFSFIKKINPIFSR</sequence>
<organism evidence="9 10">
    <name type="scientific">Dethiobacter alkaliphilus AHT 1</name>
    <dbReference type="NCBI Taxonomy" id="555088"/>
    <lineage>
        <taxon>Bacteria</taxon>
        <taxon>Bacillati</taxon>
        <taxon>Bacillota</taxon>
        <taxon>Dethiobacteria</taxon>
        <taxon>Dethiobacterales</taxon>
        <taxon>Dethiobacteraceae</taxon>
        <taxon>Dethiobacter</taxon>
    </lineage>
</organism>
<evidence type="ECO:0000256" key="3">
    <source>
        <dbReference type="ARBA" id="ARBA00022670"/>
    </source>
</evidence>
<name>C0GEL4_DETAL</name>
<dbReference type="RefSeq" id="WP_008515313.1">
    <property type="nucleotide sequence ID" value="NZ_ACJM01000004.1"/>
</dbReference>
<evidence type="ECO:0000313" key="10">
    <source>
        <dbReference type="Proteomes" id="UP000006443"/>
    </source>
</evidence>
<comment type="caution">
    <text evidence="9">The sequence shown here is derived from an EMBL/GenBank/DDBJ whole genome shotgun (WGS) entry which is preliminary data.</text>
</comment>
<dbReference type="Pfam" id="PF04647">
    <property type="entry name" value="AgrB"/>
    <property type="match status" value="1"/>
</dbReference>
<evidence type="ECO:0000256" key="7">
    <source>
        <dbReference type="ARBA" id="ARBA00023136"/>
    </source>
</evidence>
<evidence type="ECO:0000256" key="4">
    <source>
        <dbReference type="ARBA" id="ARBA00022692"/>
    </source>
</evidence>
<dbReference type="GO" id="GO:0009372">
    <property type="term" value="P:quorum sensing"/>
    <property type="evidence" value="ECO:0007669"/>
    <property type="project" value="UniProtKB-KW"/>
</dbReference>
<dbReference type="SMART" id="SM00793">
    <property type="entry name" value="AgrB"/>
    <property type="match status" value="1"/>
</dbReference>
<dbReference type="eggNOG" id="COG4512">
    <property type="taxonomic scope" value="Bacteria"/>
</dbReference>
<keyword evidence="1" id="KW-1003">Cell membrane</keyword>
<feature type="transmembrane region" description="Helical" evidence="8">
    <location>
        <begin position="77"/>
        <end position="98"/>
    </location>
</feature>
<evidence type="ECO:0000256" key="2">
    <source>
        <dbReference type="ARBA" id="ARBA00022654"/>
    </source>
</evidence>
<dbReference type="GO" id="GO:0008233">
    <property type="term" value="F:peptidase activity"/>
    <property type="evidence" value="ECO:0007669"/>
    <property type="project" value="UniProtKB-KW"/>
</dbReference>
<keyword evidence="3" id="KW-0645">Protease</keyword>
<keyword evidence="7 8" id="KW-0472">Membrane</keyword>